<dbReference type="GO" id="GO:0016887">
    <property type="term" value="F:ATP hydrolysis activity"/>
    <property type="evidence" value="ECO:0007669"/>
    <property type="project" value="RHEA"/>
</dbReference>
<dbReference type="InterPro" id="IPR027417">
    <property type="entry name" value="P-loop_NTPase"/>
</dbReference>
<dbReference type="InterPro" id="IPR014017">
    <property type="entry name" value="DNA_helicase_UvrD-like_C"/>
</dbReference>
<evidence type="ECO:0000313" key="14">
    <source>
        <dbReference type="Proteomes" id="UP000288758"/>
    </source>
</evidence>
<dbReference type="GO" id="GO:0003677">
    <property type="term" value="F:DNA binding"/>
    <property type="evidence" value="ECO:0007669"/>
    <property type="project" value="InterPro"/>
</dbReference>
<dbReference type="SUPFAM" id="SSF52540">
    <property type="entry name" value="P-loop containing nucleoside triphosphate hydrolases"/>
    <property type="match status" value="1"/>
</dbReference>
<dbReference type="Pfam" id="PF13361">
    <property type="entry name" value="UvrD_C"/>
    <property type="match status" value="1"/>
</dbReference>
<evidence type="ECO:0000259" key="11">
    <source>
        <dbReference type="PROSITE" id="PS51198"/>
    </source>
</evidence>
<dbReference type="PROSITE" id="PS51217">
    <property type="entry name" value="UVRD_HELICASE_CTER"/>
    <property type="match status" value="1"/>
</dbReference>
<organism evidence="13 14">
    <name type="scientific">Corallococcus coralloides</name>
    <name type="common">Myxococcus coralloides</name>
    <dbReference type="NCBI Taxonomy" id="184914"/>
    <lineage>
        <taxon>Bacteria</taxon>
        <taxon>Pseudomonadati</taxon>
        <taxon>Myxococcota</taxon>
        <taxon>Myxococcia</taxon>
        <taxon>Myxococcales</taxon>
        <taxon>Cystobacterineae</taxon>
        <taxon>Myxococcaceae</taxon>
        <taxon>Corallococcus</taxon>
    </lineage>
</organism>
<evidence type="ECO:0000256" key="8">
    <source>
        <dbReference type="ARBA" id="ARBA00034923"/>
    </source>
</evidence>
<protein>
    <recommendedName>
        <fullName evidence="7">DNA 3'-5' helicase</fullName>
        <ecNumber evidence="7">5.6.2.4</ecNumber>
    </recommendedName>
    <alternativeName>
        <fullName evidence="8">DNA 3'-5' helicase II</fullName>
    </alternativeName>
</protein>
<keyword evidence="3 10" id="KW-0347">Helicase</keyword>
<accession>A0A410RRV6</accession>
<keyword evidence="5" id="KW-0413">Isomerase</keyword>
<comment type="catalytic activity">
    <reaction evidence="6">
        <text>Couples ATP hydrolysis with the unwinding of duplex DNA by translocating in the 3'-5' direction.</text>
        <dbReference type="EC" id="5.6.2.4"/>
    </reaction>
</comment>
<keyword evidence="4 10" id="KW-0067">ATP-binding</keyword>
<feature type="binding site" evidence="10">
    <location>
        <begin position="34"/>
        <end position="41"/>
    </location>
    <ligand>
        <name>ATP</name>
        <dbReference type="ChEBI" id="CHEBI:30616"/>
    </ligand>
</feature>
<dbReference type="RefSeq" id="WP_128796521.1">
    <property type="nucleotide sequence ID" value="NZ_CP034669.1"/>
</dbReference>
<dbReference type="AlphaFoldDB" id="A0A410RRV6"/>
<feature type="domain" description="UvrD-like helicase C-terminal" evidence="12">
    <location>
        <begin position="234"/>
        <end position="479"/>
    </location>
</feature>
<dbReference type="PROSITE" id="PS51198">
    <property type="entry name" value="UVRD_HELICASE_ATP_BIND"/>
    <property type="match status" value="1"/>
</dbReference>
<dbReference type="GO" id="GO:0005524">
    <property type="term" value="F:ATP binding"/>
    <property type="evidence" value="ECO:0007669"/>
    <property type="project" value="UniProtKB-UniRule"/>
</dbReference>
<evidence type="ECO:0000256" key="2">
    <source>
        <dbReference type="ARBA" id="ARBA00022801"/>
    </source>
</evidence>
<evidence type="ECO:0000256" key="6">
    <source>
        <dbReference type="ARBA" id="ARBA00034617"/>
    </source>
</evidence>
<keyword evidence="2 10" id="KW-0378">Hydrolase</keyword>
<dbReference type="PANTHER" id="PTHR11070">
    <property type="entry name" value="UVRD / RECB / PCRA DNA HELICASE FAMILY MEMBER"/>
    <property type="match status" value="1"/>
</dbReference>
<dbReference type="EC" id="5.6.2.4" evidence="7"/>
<evidence type="ECO:0000256" key="7">
    <source>
        <dbReference type="ARBA" id="ARBA00034808"/>
    </source>
</evidence>
<dbReference type="Pfam" id="PF00580">
    <property type="entry name" value="UvrD-helicase"/>
    <property type="match status" value="2"/>
</dbReference>
<dbReference type="Proteomes" id="UP000288758">
    <property type="component" value="Chromosome"/>
</dbReference>
<evidence type="ECO:0000256" key="5">
    <source>
        <dbReference type="ARBA" id="ARBA00023235"/>
    </source>
</evidence>
<dbReference type="GO" id="GO:0043138">
    <property type="term" value="F:3'-5' DNA helicase activity"/>
    <property type="evidence" value="ECO:0007669"/>
    <property type="project" value="UniProtKB-EC"/>
</dbReference>
<evidence type="ECO:0000256" key="4">
    <source>
        <dbReference type="ARBA" id="ARBA00022840"/>
    </source>
</evidence>
<sequence length="553" mass="62073">MIKPSQWKPSEGLVLEPNALAAATEIERSLVLTAGPGAGKTEMLAQRAGFLLRTGTCRYPQRILAISFKVDASKNLKERVRRRCGPELAARLDSYTFHGFAKRLIDRFRPVLTGDNALDADYTVGDPRVHRRQIGFMDMVPLAIDILKQSPMARNAVRQTYGYVFLDEFQDCTGFQYELICAAFKGTSVKITAVGDVKQSIMAWAGALDGVFQKFASDFSAISLNLYQNFRSLPRLRRMQNAMVKVMDPAAAVPDEQISQDAGTIEVLFYEDCEKEADSLATTIRRWINDEEIPPSEIAVLVSRQVEHYAERLMLALDRLGISYRNEVSLQDLSTEPLARLIVDFLLVVVGEHEPDAYRRLMDVLLDADEDEVEAYSSRLRWRRFIDDARLRLRQESPQLVNAGALEGLATGFLRSVGVQVLRSLSADYEQGGRLDEVALQTFQRIGELLRDGQGVVLALSRFSEDGNVRLMTIHKSKGLEFSSVVVLGVEKETFWGNPVEERSTFFVGVSRAKQRLVLSVVGARERPSGMKKRWNVVRTPHKEFLGYVAAAK</sequence>
<name>A0A410RRV6_CORCK</name>
<evidence type="ECO:0000256" key="3">
    <source>
        <dbReference type="ARBA" id="ARBA00022806"/>
    </source>
</evidence>
<dbReference type="PANTHER" id="PTHR11070:SF2">
    <property type="entry name" value="ATP-DEPENDENT DNA HELICASE SRS2"/>
    <property type="match status" value="1"/>
</dbReference>
<comment type="catalytic activity">
    <reaction evidence="9">
        <text>ATP + H2O = ADP + phosphate + H(+)</text>
        <dbReference type="Rhea" id="RHEA:13065"/>
        <dbReference type="ChEBI" id="CHEBI:15377"/>
        <dbReference type="ChEBI" id="CHEBI:15378"/>
        <dbReference type="ChEBI" id="CHEBI:30616"/>
        <dbReference type="ChEBI" id="CHEBI:43474"/>
        <dbReference type="ChEBI" id="CHEBI:456216"/>
        <dbReference type="EC" id="5.6.2.4"/>
    </reaction>
</comment>
<evidence type="ECO:0000313" key="13">
    <source>
        <dbReference type="EMBL" id="QAT84612.1"/>
    </source>
</evidence>
<evidence type="ECO:0000259" key="12">
    <source>
        <dbReference type="PROSITE" id="PS51217"/>
    </source>
</evidence>
<proteinExistence type="predicted"/>
<gene>
    <name evidence="13" type="primary">pcrA1_2</name>
    <name evidence="13" type="ORF">EJ065_3043</name>
</gene>
<dbReference type="InterPro" id="IPR000212">
    <property type="entry name" value="DNA_helicase_UvrD/REP"/>
</dbReference>
<evidence type="ECO:0000256" key="9">
    <source>
        <dbReference type="ARBA" id="ARBA00048988"/>
    </source>
</evidence>
<reference evidence="13 14" key="1">
    <citation type="submission" date="2018-12" db="EMBL/GenBank/DDBJ databases">
        <title>Complete Genome Sequence of the Corallopyronin A producing Myxobacterium Corallococcus coralloides B035.</title>
        <authorList>
            <person name="Bouhired S.M."/>
            <person name="Rupp O."/>
            <person name="Blom J."/>
            <person name="Schaeberle T.F."/>
            <person name="Kehraus S."/>
            <person name="Schiefer A."/>
            <person name="Pfarr K."/>
            <person name="Goesmann A."/>
            <person name="Hoerauf A."/>
            <person name="Koenig G.M."/>
        </authorList>
    </citation>
    <scope>NUCLEOTIDE SEQUENCE [LARGE SCALE GENOMIC DNA]</scope>
    <source>
        <strain evidence="13 14">B035</strain>
    </source>
</reference>
<dbReference type="Gene3D" id="3.40.50.300">
    <property type="entry name" value="P-loop containing nucleotide triphosphate hydrolases"/>
    <property type="match status" value="3"/>
</dbReference>
<dbReference type="GO" id="GO:0000725">
    <property type="term" value="P:recombinational repair"/>
    <property type="evidence" value="ECO:0007669"/>
    <property type="project" value="TreeGrafter"/>
</dbReference>
<feature type="domain" description="UvrD-like helicase ATP-binding" evidence="11">
    <location>
        <begin position="13"/>
        <end position="233"/>
    </location>
</feature>
<evidence type="ECO:0000256" key="10">
    <source>
        <dbReference type="PROSITE-ProRule" id="PRU00560"/>
    </source>
</evidence>
<evidence type="ECO:0000256" key="1">
    <source>
        <dbReference type="ARBA" id="ARBA00022741"/>
    </source>
</evidence>
<dbReference type="InterPro" id="IPR014016">
    <property type="entry name" value="UvrD-like_ATP-bd"/>
</dbReference>
<dbReference type="EMBL" id="CP034669">
    <property type="protein sequence ID" value="QAT84612.1"/>
    <property type="molecule type" value="Genomic_DNA"/>
</dbReference>
<dbReference type="CDD" id="cd17932">
    <property type="entry name" value="DEXQc_UvrD"/>
    <property type="match status" value="1"/>
</dbReference>
<keyword evidence="1 10" id="KW-0547">Nucleotide-binding</keyword>